<dbReference type="GO" id="GO:0003677">
    <property type="term" value="F:DNA binding"/>
    <property type="evidence" value="ECO:0007669"/>
    <property type="project" value="InterPro"/>
</dbReference>
<keyword evidence="3" id="KW-1185">Reference proteome</keyword>
<sequence>MEGRSALGDFLRARRQATTVDQVGLPSFGRRRTPGLRRDEVALLADVSADYYVRLEQGRERNPSAQVLEALARVFQLDAEATGHLYDLARPRARRPHAPGAEQVCPNALRFILGCDHAVMLVMNIRLDILAKNPLATALFAGMDHCDNLIRLTFLNPLARDFYMDWTEQARDLTAHLRATVGTNVDDPSVQELVEELSRDSEDFRRLWNRHDVRSRTHRSIRYRHGEVGEMTLHFEVFHIGSAPRQQLVIGQAEPYGASRNAFAKLASLAAAKTARN</sequence>
<dbReference type="PROSITE" id="PS50943">
    <property type="entry name" value="HTH_CROC1"/>
    <property type="match status" value="1"/>
</dbReference>
<reference evidence="2 3" key="1">
    <citation type="submission" date="2021-01" db="EMBL/GenBank/DDBJ databases">
        <title>Whole genome shotgun sequence of Planotetraspora mira NBRC 15435.</title>
        <authorList>
            <person name="Komaki H."/>
            <person name="Tamura T."/>
        </authorList>
    </citation>
    <scope>NUCLEOTIDE SEQUENCE [LARGE SCALE GENOMIC DNA]</scope>
    <source>
        <strain evidence="2 3">NBRC 15435</strain>
    </source>
</reference>
<dbReference type="CDD" id="cd00093">
    <property type="entry name" value="HTH_XRE"/>
    <property type="match status" value="1"/>
</dbReference>
<dbReference type="EMBL" id="BOOO01000020">
    <property type="protein sequence ID" value="GII30557.1"/>
    <property type="molecule type" value="Genomic_DNA"/>
</dbReference>
<comment type="caution">
    <text evidence="2">The sequence shown here is derived from an EMBL/GenBank/DDBJ whole genome shotgun (WGS) entry which is preliminary data.</text>
</comment>
<dbReference type="AlphaFoldDB" id="A0A8J3TR39"/>
<feature type="domain" description="HTH cro/C1-type" evidence="1">
    <location>
        <begin position="35"/>
        <end position="82"/>
    </location>
</feature>
<evidence type="ECO:0000259" key="1">
    <source>
        <dbReference type="PROSITE" id="PS50943"/>
    </source>
</evidence>
<dbReference type="InterPro" id="IPR001387">
    <property type="entry name" value="Cro/C1-type_HTH"/>
</dbReference>
<dbReference type="Pfam" id="PF17765">
    <property type="entry name" value="MLTR_LBD"/>
    <property type="match status" value="1"/>
</dbReference>
<gene>
    <name evidence="2" type="ORF">Pmi06nite_39990</name>
</gene>
<dbReference type="Pfam" id="PF13560">
    <property type="entry name" value="HTH_31"/>
    <property type="match status" value="1"/>
</dbReference>
<organism evidence="2 3">
    <name type="scientific">Planotetraspora mira</name>
    <dbReference type="NCBI Taxonomy" id="58121"/>
    <lineage>
        <taxon>Bacteria</taxon>
        <taxon>Bacillati</taxon>
        <taxon>Actinomycetota</taxon>
        <taxon>Actinomycetes</taxon>
        <taxon>Streptosporangiales</taxon>
        <taxon>Streptosporangiaceae</taxon>
        <taxon>Planotetraspora</taxon>
    </lineage>
</organism>
<protein>
    <submittedName>
        <fullName evidence="2">Transcriptional regulator</fullName>
    </submittedName>
</protein>
<dbReference type="SUPFAM" id="SSF47413">
    <property type="entry name" value="lambda repressor-like DNA-binding domains"/>
    <property type="match status" value="1"/>
</dbReference>
<dbReference type="Proteomes" id="UP000650628">
    <property type="component" value="Unassembled WGS sequence"/>
</dbReference>
<dbReference type="Gene3D" id="3.30.450.180">
    <property type="match status" value="1"/>
</dbReference>
<dbReference type="SMART" id="SM00530">
    <property type="entry name" value="HTH_XRE"/>
    <property type="match status" value="1"/>
</dbReference>
<name>A0A8J3TR39_9ACTN</name>
<dbReference type="Gene3D" id="1.10.260.40">
    <property type="entry name" value="lambda repressor-like DNA-binding domains"/>
    <property type="match status" value="1"/>
</dbReference>
<dbReference type="PANTHER" id="PTHR35010:SF2">
    <property type="entry name" value="BLL4672 PROTEIN"/>
    <property type="match status" value="1"/>
</dbReference>
<dbReference type="InterPro" id="IPR041413">
    <property type="entry name" value="MLTR_LBD"/>
</dbReference>
<proteinExistence type="predicted"/>
<dbReference type="InterPro" id="IPR010982">
    <property type="entry name" value="Lambda_DNA-bd_dom_sf"/>
</dbReference>
<dbReference type="RefSeq" id="WP_203954522.1">
    <property type="nucleotide sequence ID" value="NZ_BOOO01000020.1"/>
</dbReference>
<evidence type="ECO:0000313" key="2">
    <source>
        <dbReference type="EMBL" id="GII30557.1"/>
    </source>
</evidence>
<accession>A0A8J3TR39</accession>
<dbReference type="PANTHER" id="PTHR35010">
    <property type="entry name" value="BLL4672 PROTEIN-RELATED"/>
    <property type="match status" value="1"/>
</dbReference>
<evidence type="ECO:0000313" key="3">
    <source>
        <dbReference type="Proteomes" id="UP000650628"/>
    </source>
</evidence>